<evidence type="ECO:0000259" key="7">
    <source>
        <dbReference type="Pfam" id="PF02892"/>
    </source>
</evidence>
<feature type="domain" description="BED-type" evidence="7">
    <location>
        <begin position="12"/>
        <end position="43"/>
    </location>
</feature>
<evidence type="ECO:0008006" key="12">
    <source>
        <dbReference type="Google" id="ProtNLM"/>
    </source>
</evidence>
<evidence type="ECO:0000256" key="2">
    <source>
        <dbReference type="ARBA" id="ARBA00022723"/>
    </source>
</evidence>
<dbReference type="AlphaFoldDB" id="A0A6P6V6N4"/>
<evidence type="ECO:0000259" key="8">
    <source>
        <dbReference type="Pfam" id="PF04937"/>
    </source>
</evidence>
<gene>
    <name evidence="11" type="primary">LOC113717732</name>
</gene>
<dbReference type="Pfam" id="PF04937">
    <property type="entry name" value="DUF659"/>
    <property type="match status" value="1"/>
</dbReference>
<keyword evidence="3" id="KW-0863">Zinc-finger</keyword>
<comment type="subcellular location">
    <subcellularLocation>
        <location evidence="1">Nucleus</location>
    </subcellularLocation>
</comment>
<evidence type="ECO:0000313" key="11">
    <source>
        <dbReference type="RefSeq" id="XP_027098330.2"/>
    </source>
</evidence>
<dbReference type="PANTHER" id="PTHR32166:SF63">
    <property type="entry name" value="HAT TRANSPOSON SUPERFAMILY PROTEIN"/>
    <property type="match status" value="1"/>
</dbReference>
<dbReference type="Proteomes" id="UP001652660">
    <property type="component" value="Chromosome 11e"/>
</dbReference>
<dbReference type="InterPro" id="IPR012337">
    <property type="entry name" value="RNaseH-like_sf"/>
</dbReference>
<dbReference type="InterPro" id="IPR003656">
    <property type="entry name" value="Znf_BED"/>
</dbReference>
<evidence type="ECO:0000256" key="3">
    <source>
        <dbReference type="ARBA" id="ARBA00022771"/>
    </source>
</evidence>
<feature type="domain" description="DUF659" evidence="8">
    <location>
        <begin position="198"/>
        <end position="350"/>
    </location>
</feature>
<keyword evidence="6" id="KW-0539">Nucleus</keyword>
<dbReference type="Pfam" id="PF05699">
    <property type="entry name" value="Dimer_Tnp_hAT"/>
    <property type="match status" value="1"/>
</dbReference>
<dbReference type="SUPFAM" id="SSF53098">
    <property type="entry name" value="Ribonuclease H-like"/>
    <property type="match status" value="1"/>
</dbReference>
<dbReference type="OrthoDB" id="2012664at2759"/>
<dbReference type="InterPro" id="IPR007021">
    <property type="entry name" value="DUF659"/>
</dbReference>
<keyword evidence="5" id="KW-0238">DNA-binding</keyword>
<organism evidence="10 11">
    <name type="scientific">Coffea arabica</name>
    <name type="common">Arabian coffee</name>
    <dbReference type="NCBI Taxonomy" id="13443"/>
    <lineage>
        <taxon>Eukaryota</taxon>
        <taxon>Viridiplantae</taxon>
        <taxon>Streptophyta</taxon>
        <taxon>Embryophyta</taxon>
        <taxon>Tracheophyta</taxon>
        <taxon>Spermatophyta</taxon>
        <taxon>Magnoliopsida</taxon>
        <taxon>eudicotyledons</taxon>
        <taxon>Gunneridae</taxon>
        <taxon>Pentapetalae</taxon>
        <taxon>asterids</taxon>
        <taxon>lamiids</taxon>
        <taxon>Gentianales</taxon>
        <taxon>Rubiaceae</taxon>
        <taxon>Ixoroideae</taxon>
        <taxon>Gardenieae complex</taxon>
        <taxon>Bertiereae - Coffeeae clade</taxon>
        <taxon>Coffeeae</taxon>
        <taxon>Coffea</taxon>
    </lineage>
</organism>
<evidence type="ECO:0000256" key="1">
    <source>
        <dbReference type="ARBA" id="ARBA00004123"/>
    </source>
</evidence>
<name>A0A6P6V6N4_COFAR</name>
<dbReference type="Pfam" id="PF02892">
    <property type="entry name" value="zf-BED"/>
    <property type="match status" value="1"/>
</dbReference>
<keyword evidence="4" id="KW-0862">Zinc</keyword>
<proteinExistence type="predicted"/>
<evidence type="ECO:0000259" key="9">
    <source>
        <dbReference type="Pfam" id="PF05699"/>
    </source>
</evidence>
<evidence type="ECO:0000256" key="4">
    <source>
        <dbReference type="ARBA" id="ARBA00022833"/>
    </source>
</evidence>
<evidence type="ECO:0000313" key="10">
    <source>
        <dbReference type="Proteomes" id="UP001652660"/>
    </source>
</evidence>
<dbReference type="GeneID" id="113717732"/>
<dbReference type="InterPro" id="IPR008906">
    <property type="entry name" value="HATC_C_dom"/>
</dbReference>
<keyword evidence="10" id="KW-1185">Reference proteome</keyword>
<keyword evidence="2" id="KW-0479">Metal-binding</keyword>
<reference evidence="11" key="2">
    <citation type="submission" date="2025-08" db="UniProtKB">
        <authorList>
            <consortium name="RefSeq"/>
        </authorList>
    </citation>
    <scope>IDENTIFICATION</scope>
    <source>
        <tissue evidence="11">Leaves</tissue>
    </source>
</reference>
<feature type="domain" description="HAT C-terminal dimerisation" evidence="9">
    <location>
        <begin position="570"/>
        <end position="636"/>
    </location>
</feature>
<dbReference type="RefSeq" id="XP_027098330.2">
    <property type="nucleotide sequence ID" value="XM_027242529.2"/>
</dbReference>
<protein>
    <recommendedName>
        <fullName evidence="12">DUF659 domain-containing protein</fullName>
    </recommendedName>
</protein>
<evidence type="ECO:0000256" key="5">
    <source>
        <dbReference type="ARBA" id="ARBA00023125"/>
    </source>
</evidence>
<sequence length="705" mass="78782">MASDDFCFRVQDHGTALTEKKNRVRCNHCGKEISGFSRLKCHLAGFRLNVASCLQVPPNIREAFYNQITEKKRGNLSQEVGEHCSSNIPSRRDMLLLTDSAKSCDPELTRASSMGSEKRLKIGSSSGNHGTVSVALTKARLDSQSAVSTQVFSDREFQKKVGRFFYEAGIELDAVTCPSFRMMLNAHFGSEDIAYPIPSCEDLSGWILRELVEEMELYVREIKSSWSSTGCSILLDGWEDLTGRRLVNVLVACPKGTVYLRSADISGFDQEIGCMLGFLDDVLKEVDVQNVVQIITCSTSSWMKTVGQQVMEKYKTVFWTVCALHCLELTLKKMGAIDAVKATLDKAKSITRFVHSDATILKVLRDHTSAKYLVRPSKFKLTEPFLTLENLLFLQEKLQQMFLSTAWKTSRYASSVEGKRVAELLADSSFWTGVEMAVKATIPLVRVIELIAKNSEPQVGFIYETMDQAKETIKEELDDKESIYLPFWKAIDDIWDGSLHSPLHAAGYFLNPKYFYTNDFYADSEVLNGLLCCIVRLAEDPRLQGVINSQIEEYRGAKGPFGLGLAHLQSSPGSWWLDYGHGCPQLQHFAIRILSQTCSGAAGYNLKRSLAEKLLNKGRNPIEQERLAAMVFAHCNLQLQNFNQGIASYLGTAAIDPMDDWVVDKAAPVVSRSNEEEKEFTWKELDCGNIIGGRGEGDPGPSNFH</sequence>
<evidence type="ECO:0000256" key="6">
    <source>
        <dbReference type="ARBA" id="ARBA00023242"/>
    </source>
</evidence>
<dbReference type="PANTHER" id="PTHR32166">
    <property type="entry name" value="OSJNBA0013A04.12 PROTEIN"/>
    <property type="match status" value="1"/>
</dbReference>
<accession>A0A6P6V6N4</accession>
<dbReference type="GO" id="GO:0046983">
    <property type="term" value="F:protein dimerization activity"/>
    <property type="evidence" value="ECO:0007669"/>
    <property type="project" value="InterPro"/>
</dbReference>
<reference evidence="10" key="1">
    <citation type="journal article" date="2025" name="Foods">
        <title>Unveiling the Microbial Signatures of Arabica Coffee Cherries: Insights into Ripeness Specific Diversity, Functional Traits, and Implications for Quality and Safety.</title>
        <authorList>
            <consortium name="RefSeq"/>
            <person name="Tenea G.N."/>
            <person name="Cifuentes V."/>
            <person name="Reyes P."/>
            <person name="Cevallos-Vallejos M."/>
        </authorList>
    </citation>
    <scope>NUCLEOTIDE SEQUENCE [LARGE SCALE GENOMIC DNA]</scope>
</reference>